<dbReference type="PROSITE" id="PS01359">
    <property type="entry name" value="ZF_PHD_1"/>
    <property type="match status" value="1"/>
</dbReference>
<dbReference type="InterPro" id="IPR013637">
    <property type="entry name" value="Lys_sp_deMease-like_dom"/>
</dbReference>
<dbReference type="GO" id="GO:0000785">
    <property type="term" value="C:chromatin"/>
    <property type="evidence" value="ECO:0007669"/>
    <property type="project" value="TreeGrafter"/>
</dbReference>
<feature type="compositionally biased region" description="Basic and acidic residues" evidence="7">
    <location>
        <begin position="1648"/>
        <end position="1668"/>
    </location>
</feature>
<dbReference type="Gene3D" id="1.10.150.60">
    <property type="entry name" value="ARID DNA-binding domain"/>
    <property type="match status" value="1"/>
</dbReference>
<dbReference type="STRING" id="1206466.K0KSG2"/>
<feature type="compositionally biased region" description="Basic and acidic residues" evidence="7">
    <location>
        <begin position="1521"/>
        <end position="1594"/>
    </location>
</feature>
<dbReference type="PROSITE" id="PS51183">
    <property type="entry name" value="JMJN"/>
    <property type="match status" value="1"/>
</dbReference>
<feature type="region of interest" description="Disordered" evidence="7">
    <location>
        <begin position="318"/>
        <end position="337"/>
    </location>
</feature>
<feature type="compositionally biased region" description="Basic and acidic residues" evidence="7">
    <location>
        <begin position="322"/>
        <end position="337"/>
    </location>
</feature>
<comment type="subcellular location">
    <subcellularLocation>
        <location evidence="1">Nucleus</location>
    </subcellularLocation>
</comment>
<feature type="compositionally biased region" description="Low complexity" evidence="7">
    <location>
        <begin position="1627"/>
        <end position="1640"/>
    </location>
</feature>
<dbReference type="PROSITE" id="PS51184">
    <property type="entry name" value="JMJC"/>
    <property type="match status" value="1"/>
</dbReference>
<dbReference type="InterPro" id="IPR001965">
    <property type="entry name" value="Znf_PHD"/>
</dbReference>
<evidence type="ECO:0000256" key="7">
    <source>
        <dbReference type="SAM" id="MobiDB-lite"/>
    </source>
</evidence>
<evidence type="ECO:0000256" key="2">
    <source>
        <dbReference type="ARBA" id="ARBA00022723"/>
    </source>
</evidence>
<feature type="domain" description="JmjN" evidence="10">
    <location>
        <begin position="151"/>
        <end position="192"/>
    </location>
</feature>
<feature type="compositionally biased region" description="Basic and acidic residues" evidence="7">
    <location>
        <begin position="1502"/>
        <end position="1512"/>
    </location>
</feature>
<dbReference type="Pfam" id="PF08429">
    <property type="entry name" value="PLU-1"/>
    <property type="match status" value="1"/>
</dbReference>
<dbReference type="InterPro" id="IPR003347">
    <property type="entry name" value="JmjC_dom"/>
</dbReference>
<dbReference type="SMART" id="SM00501">
    <property type="entry name" value="BRIGHT"/>
    <property type="match status" value="1"/>
</dbReference>
<dbReference type="Pfam" id="PF02375">
    <property type="entry name" value="JmjN"/>
    <property type="match status" value="1"/>
</dbReference>
<dbReference type="SMART" id="SM00249">
    <property type="entry name" value="PHD"/>
    <property type="match status" value="1"/>
</dbReference>
<dbReference type="Pfam" id="PF02373">
    <property type="entry name" value="JmjC"/>
    <property type="match status" value="2"/>
</dbReference>
<feature type="compositionally biased region" description="Low complexity" evidence="7">
    <location>
        <begin position="1485"/>
        <end position="1500"/>
    </location>
</feature>
<dbReference type="SMART" id="SM01014">
    <property type="entry name" value="ARID"/>
    <property type="match status" value="1"/>
</dbReference>
<dbReference type="GO" id="GO:0003677">
    <property type="term" value="F:DNA binding"/>
    <property type="evidence" value="ECO:0007669"/>
    <property type="project" value="InterPro"/>
</dbReference>
<dbReference type="Pfam" id="PF01388">
    <property type="entry name" value="ARID"/>
    <property type="match status" value="1"/>
</dbReference>
<name>K0KSG2_WICCF</name>
<dbReference type="Gene3D" id="3.30.40.10">
    <property type="entry name" value="Zinc/RING finger domain, C3HC4 (zinc finger)"/>
    <property type="match status" value="1"/>
</dbReference>
<proteinExistence type="predicted"/>
<evidence type="ECO:0000313" key="12">
    <source>
        <dbReference type="EMBL" id="CCH44977.1"/>
    </source>
</evidence>
<organism evidence="12 13">
    <name type="scientific">Wickerhamomyces ciferrii (strain ATCC 14091 / BCRC 22168 / CBS 111 / JCM 3599 / NBRC 0793 / NRRL Y-1031 F-60-10)</name>
    <name type="common">Yeast</name>
    <name type="synonym">Pichia ciferrii</name>
    <dbReference type="NCBI Taxonomy" id="1206466"/>
    <lineage>
        <taxon>Eukaryota</taxon>
        <taxon>Fungi</taxon>
        <taxon>Dikarya</taxon>
        <taxon>Ascomycota</taxon>
        <taxon>Saccharomycotina</taxon>
        <taxon>Saccharomycetes</taxon>
        <taxon>Phaffomycetales</taxon>
        <taxon>Wickerhamomycetaceae</taxon>
        <taxon>Wickerhamomyces</taxon>
    </lineage>
</organism>
<keyword evidence="4" id="KW-0862">Zinc</keyword>
<dbReference type="Pfam" id="PF00628">
    <property type="entry name" value="PHD"/>
    <property type="match status" value="1"/>
</dbReference>
<evidence type="ECO:0000256" key="4">
    <source>
        <dbReference type="ARBA" id="ARBA00022833"/>
    </source>
</evidence>
<dbReference type="InterPro" id="IPR011011">
    <property type="entry name" value="Znf_FYVE_PHD"/>
</dbReference>
<accession>K0KSG2</accession>
<evidence type="ECO:0000256" key="5">
    <source>
        <dbReference type="ARBA" id="ARBA00023242"/>
    </source>
</evidence>
<dbReference type="GO" id="GO:0005634">
    <property type="term" value="C:nucleus"/>
    <property type="evidence" value="ECO:0007669"/>
    <property type="project" value="UniProtKB-SubCell"/>
</dbReference>
<dbReference type="InterPro" id="IPR013083">
    <property type="entry name" value="Znf_RING/FYVE/PHD"/>
</dbReference>
<protein>
    <submittedName>
        <fullName evidence="12">Uncharacterized protein</fullName>
    </submittedName>
</protein>
<evidence type="ECO:0000259" key="10">
    <source>
        <dbReference type="PROSITE" id="PS51183"/>
    </source>
</evidence>
<dbReference type="Gene3D" id="2.60.120.650">
    <property type="entry name" value="Cupin"/>
    <property type="match status" value="1"/>
</dbReference>
<gene>
    <name evidence="12" type="ORF">BN7_4555</name>
</gene>
<dbReference type="SMART" id="SM00558">
    <property type="entry name" value="JmjC"/>
    <property type="match status" value="1"/>
</dbReference>
<feature type="domain" description="JmjC" evidence="11">
    <location>
        <begin position="500"/>
        <end position="712"/>
    </location>
</feature>
<dbReference type="InParanoid" id="K0KSG2"/>
<dbReference type="SMART" id="SM00545">
    <property type="entry name" value="JmjN"/>
    <property type="match status" value="1"/>
</dbReference>
<feature type="region of interest" description="Disordered" evidence="7">
    <location>
        <begin position="46"/>
        <end position="90"/>
    </location>
</feature>
<dbReference type="InterPro" id="IPR019787">
    <property type="entry name" value="Znf_PHD-finger"/>
</dbReference>
<keyword evidence="3 6" id="KW-0863">Zinc-finger</keyword>
<feature type="compositionally biased region" description="Low complexity" evidence="7">
    <location>
        <begin position="1433"/>
        <end position="1443"/>
    </location>
</feature>
<dbReference type="SUPFAM" id="SSF46774">
    <property type="entry name" value="ARID-like"/>
    <property type="match status" value="1"/>
</dbReference>
<dbReference type="EMBL" id="CAIF01000177">
    <property type="protein sequence ID" value="CCH44977.1"/>
    <property type="molecule type" value="Genomic_DNA"/>
</dbReference>
<dbReference type="SUPFAM" id="SSF57903">
    <property type="entry name" value="FYVE/PHD zinc finger"/>
    <property type="match status" value="1"/>
</dbReference>
<comment type="caution">
    <text evidence="12">The sequence shown here is derived from an EMBL/GenBank/DDBJ whole genome shotgun (WGS) entry which is preliminary data.</text>
</comment>
<sequence>MSDIPIIQNNKAQQKEIPEILNGAPGSTTTENGDTHDATQIASGAATAATAQPLPNPQSATTSSNGNHGSILPPQQTIPPTPLQQTQQTQQLNVSIPIPTQVPTTVQSKRIFNSIHDFEKIGIKTRKSIKENFQQKESPSFDPPRDNIESIPTYYPTEEQFKDPMGFIESINDVGMKYGAVKIIPPPNYDPGFSMDLSRLKFRAAKQSLNHPTSNFNEKIQFYKDLLQFHKSQKLPLLRLPSIDRRVLDLFKLRNSVHLKGGFELVCRKKLWAQIGRELGYTGRIMTSLSTSLKNSYHKVVHSYDLYLQQQDFESSNITNESNKRPLEESINNKDHNEDFIKRPKTEAKELKIRDPIPTISNSRRVFKRSRDILKAKGFRTNFESYTEEKQGITQIEDNTFPYYDFSYWHKGYEVLDYPYPSTEVSQLYDLDEFYESHLKFTRSLFSGEVSEDQRIERYQNLISSKSSEFNVESAKHLPSTVFGSGFASMTEVVESNKLENVTDPWNLNNLPLNEKGLMRYLVTENEPLTKPQIDIEMLYSTQSWAAEDHLLYSADYQHIGASKICFYISPSDQEKYENLVTKYVNESESSIGSGIIKDEFPEPIASDVCDTIKIQDQFSNRADTTNSSFQKLYEKKPTAVRFNTDFLIPFDILKQNDIKIYYTIQKSGQFLIKFPKTYSSSISLGFNINEHVNFATMSWLDHASYAENWLQKQGLLPCFSFFQLLTTIAEESKDSSLLKKVLPYYNELIEEQFELRSNLKNTVSNLKTINNKFDYITDDNLSMSFPTKIVVISGNDSFNLNPLNFIKLYQDGIFKNFKESSIKFEMHVFYSDDRLKSFQRTLSTYAQTPQDWCKKFEELLSNHEKPPIRSLKTLLTESERINGSIPEAETLKSYLDDANLWIEQVQDIMSVKQKNRIRNRRGSIKEEKLDDQKQITKPEVIEKLIKEIPNFSFTCPEIDQLIEFANEIYQFEITARGFLTDSDHTNEEFYDMIDLGKSFGVELKSVEFLERIVKREEWILKAEQVLKNSTILEEFEHILNDGFKLASKKDQELMDKVFAKYKNGKYLNAKFKHFLSLPSLSINIVEMLMRESIGIPTDRQVMADIESIKQRHAQSVQERDNIYKIIEKNEPELNALRDEKRKKDDPNVEFNEEHYLKLIKKFQGDKFDIRPKYSEAKDTLDNSRQFLPSTPSDPLDNYLRQAEEWLRKTKRLFGKTNAPFSVLRNHLTTIWQKDQYCFALEDKYILNKDEKDHLRYCFCRRSESGTMIACEKCDEWYHCRCLKFGRGKSKNLDHYICPICDYRLEIPREYNCPKLEDLEIIVEEGAFLEVAPDELNLVKSIMVDALNFRNFLKNEFKWDESTGEIIETDILKIKYYHRKLEGASVLLINEYNQLRQLIHKLDPICSIAPPIIESSNKTRKRRPRPSLQTEVTSTSGSSSSSTIVIKGDLPTPTPESRQKVDLLNLVKQDENDKVVAKAEVNTGNDQPNAQANAQANADPSVEQKSEQKTEPTIEQTNGNKVEDKPNDNNDDTGKIEEKVEEKPIKNSDDTGRIEEKKDVDVSSVQEDVKKTDDDKSEVKEDQKNESIETKSNDDIPTEEEPSEEKPSENPKEIESNETETSKEPVPESVQVSEPVSEPVKNSENSDSEPKEDSENKEPTAPVENKEQ</sequence>
<dbReference type="Proteomes" id="UP000009328">
    <property type="component" value="Unassembled WGS sequence"/>
</dbReference>
<dbReference type="PANTHER" id="PTHR10694">
    <property type="entry name" value="LYSINE-SPECIFIC DEMETHYLASE"/>
    <property type="match status" value="1"/>
</dbReference>
<dbReference type="PROSITE" id="PS50016">
    <property type="entry name" value="ZF_PHD_2"/>
    <property type="match status" value="1"/>
</dbReference>
<evidence type="ECO:0000313" key="13">
    <source>
        <dbReference type="Proteomes" id="UP000009328"/>
    </source>
</evidence>
<dbReference type="GO" id="GO:0010468">
    <property type="term" value="P:regulation of gene expression"/>
    <property type="evidence" value="ECO:0007669"/>
    <property type="project" value="TreeGrafter"/>
</dbReference>
<feature type="compositionally biased region" description="Polar residues" evidence="7">
    <location>
        <begin position="59"/>
        <end position="68"/>
    </location>
</feature>
<keyword evidence="2" id="KW-0479">Metal-binding</keyword>
<evidence type="ECO:0000259" key="9">
    <source>
        <dbReference type="PROSITE" id="PS51011"/>
    </source>
</evidence>
<dbReference type="InterPro" id="IPR036431">
    <property type="entry name" value="ARID_dom_sf"/>
</dbReference>
<dbReference type="FunCoup" id="K0KSG2">
    <property type="interactions" value="357"/>
</dbReference>
<dbReference type="CDD" id="cd16100">
    <property type="entry name" value="ARID"/>
    <property type="match status" value="1"/>
</dbReference>
<evidence type="ECO:0000256" key="3">
    <source>
        <dbReference type="ARBA" id="ARBA00022771"/>
    </source>
</evidence>
<evidence type="ECO:0000256" key="1">
    <source>
        <dbReference type="ARBA" id="ARBA00004123"/>
    </source>
</evidence>
<feature type="domain" description="PHD-type" evidence="8">
    <location>
        <begin position="1255"/>
        <end position="1304"/>
    </location>
</feature>
<reference evidence="12 13" key="1">
    <citation type="journal article" date="2012" name="Eukaryot. Cell">
        <title>Draft genome sequence of Wickerhamomyces ciferrii NRRL Y-1031 F-60-10.</title>
        <authorList>
            <person name="Schneider J."/>
            <person name="Andrea H."/>
            <person name="Blom J."/>
            <person name="Jaenicke S."/>
            <person name="Ruckert C."/>
            <person name="Schorsch C."/>
            <person name="Szczepanowski R."/>
            <person name="Farwick M."/>
            <person name="Goesmann A."/>
            <person name="Puhler A."/>
            <person name="Schaffer S."/>
            <person name="Tauch A."/>
            <person name="Kohler T."/>
            <person name="Brinkrolf K."/>
        </authorList>
    </citation>
    <scope>NUCLEOTIDE SEQUENCE [LARGE SCALE GENOMIC DNA]</scope>
    <source>
        <strain evidence="13">ATCC 14091 / BCRC 22168 / CBS 111 / JCM 3599 / NBRC 0793 / NRRL Y-1031 F-60-10</strain>
    </source>
</reference>
<feature type="domain" description="ARID" evidence="9">
    <location>
        <begin position="216"/>
        <end position="309"/>
    </location>
</feature>
<keyword evidence="13" id="KW-1185">Reference proteome</keyword>
<feature type="region of interest" description="Disordered" evidence="7">
    <location>
        <begin position="1416"/>
        <end position="1460"/>
    </location>
</feature>
<evidence type="ECO:0000256" key="6">
    <source>
        <dbReference type="PROSITE-ProRule" id="PRU00146"/>
    </source>
</evidence>
<dbReference type="InterPro" id="IPR001606">
    <property type="entry name" value="ARID_dom"/>
</dbReference>
<dbReference type="eggNOG" id="KOG1246">
    <property type="taxonomic scope" value="Eukaryota"/>
</dbReference>
<evidence type="ECO:0000259" key="11">
    <source>
        <dbReference type="PROSITE" id="PS51184"/>
    </source>
</evidence>
<dbReference type="HOGENOM" id="CLU_241908_0_0_1"/>
<keyword evidence="5" id="KW-0539">Nucleus</keyword>
<dbReference type="InterPro" id="IPR003349">
    <property type="entry name" value="JmjN"/>
</dbReference>
<dbReference type="PROSITE" id="PS51011">
    <property type="entry name" value="ARID"/>
    <property type="match status" value="1"/>
</dbReference>
<dbReference type="PANTHER" id="PTHR10694:SF113">
    <property type="entry name" value="PROTEIN JUMONJI"/>
    <property type="match status" value="1"/>
</dbReference>
<feature type="compositionally biased region" description="Basic and acidic residues" evidence="7">
    <location>
        <begin position="1604"/>
        <end position="1626"/>
    </location>
</feature>
<dbReference type="InterPro" id="IPR019786">
    <property type="entry name" value="Zinc_finger_PHD-type_CS"/>
</dbReference>
<feature type="region of interest" description="Disordered" evidence="7">
    <location>
        <begin position="1482"/>
        <end position="1668"/>
    </location>
</feature>
<evidence type="ECO:0000259" key="8">
    <source>
        <dbReference type="PROSITE" id="PS50016"/>
    </source>
</evidence>
<dbReference type="GO" id="GO:0008270">
    <property type="term" value="F:zinc ion binding"/>
    <property type="evidence" value="ECO:0007669"/>
    <property type="project" value="UniProtKB-KW"/>
</dbReference>
<dbReference type="CDD" id="cd15518">
    <property type="entry name" value="PHD_Ecm5p_Lid2p_like"/>
    <property type="match status" value="1"/>
</dbReference>
<dbReference type="GO" id="GO:0006338">
    <property type="term" value="P:chromatin remodeling"/>
    <property type="evidence" value="ECO:0007669"/>
    <property type="project" value="TreeGrafter"/>
</dbReference>